<gene>
    <name evidence="2" type="primary">BBOV_IV002020</name>
</gene>
<dbReference type="Pfam" id="PF15963">
    <property type="entry name" value="Myb_DNA-bind_7"/>
    <property type="match status" value="1"/>
</dbReference>
<dbReference type="EMBL" id="AK440497">
    <property type="protein sequence ID" value="BAN64291.1"/>
    <property type="molecule type" value="mRNA"/>
</dbReference>
<dbReference type="GO" id="GO:0070898">
    <property type="term" value="P:RNA polymerase III preinitiation complex assembly"/>
    <property type="evidence" value="ECO:0007669"/>
    <property type="project" value="TreeGrafter"/>
</dbReference>
<protein>
    <recommendedName>
        <fullName evidence="1">Myb-like domain-containing protein</fullName>
    </recommendedName>
</protein>
<dbReference type="InterPro" id="IPR009057">
    <property type="entry name" value="Homeodomain-like_sf"/>
</dbReference>
<feature type="domain" description="Myb-like" evidence="1">
    <location>
        <begin position="107"/>
        <end position="155"/>
    </location>
</feature>
<dbReference type="InterPro" id="IPR001005">
    <property type="entry name" value="SANT/Myb"/>
</dbReference>
<organism evidence="2">
    <name type="scientific">Babesia bovis</name>
    <dbReference type="NCBI Taxonomy" id="5865"/>
    <lineage>
        <taxon>Eukaryota</taxon>
        <taxon>Sar</taxon>
        <taxon>Alveolata</taxon>
        <taxon>Apicomplexa</taxon>
        <taxon>Aconoidasida</taxon>
        <taxon>Piroplasmida</taxon>
        <taxon>Babesiidae</taxon>
        <taxon>Babesia</taxon>
    </lineage>
</organism>
<accession>S6B5L0</accession>
<dbReference type="GO" id="GO:0000126">
    <property type="term" value="C:transcription factor TFIIIB complex"/>
    <property type="evidence" value="ECO:0007669"/>
    <property type="project" value="TreeGrafter"/>
</dbReference>
<dbReference type="PANTHER" id="PTHR22929">
    <property type="entry name" value="RNA POLYMERASE III TRANSCRIPTION INITIATION FACTOR B"/>
    <property type="match status" value="1"/>
</dbReference>
<reference evidence="2" key="1">
    <citation type="journal article" date="2014" name="BMC Genomics">
        <title>The Babesia bovis gene and promoter model: an update from full-length EST analysis.</title>
        <authorList>
            <person name="Yamagishi J."/>
            <person name="Wakaguri H."/>
            <person name="Yokoyama N."/>
            <person name="Yamashita R."/>
            <person name="Suzuki Y."/>
            <person name="Xuan X."/>
            <person name="Igarashi I."/>
        </authorList>
    </citation>
    <scope>NUCLEOTIDE SEQUENCE</scope>
    <source>
        <strain evidence="2">Texas</strain>
    </source>
</reference>
<dbReference type="PANTHER" id="PTHR22929:SF0">
    <property type="entry name" value="TRANSCRIPTION FACTOR TFIIIB COMPONENT B'' HOMOLOG"/>
    <property type="match status" value="1"/>
</dbReference>
<evidence type="ECO:0000313" key="2">
    <source>
        <dbReference type="EMBL" id="BAN64291.1"/>
    </source>
</evidence>
<dbReference type="VEuPathDB" id="PiroplasmaDB:BBOV_IV002020"/>
<evidence type="ECO:0000259" key="1">
    <source>
        <dbReference type="SMART" id="SM00717"/>
    </source>
</evidence>
<dbReference type="AlphaFoldDB" id="S6B5L0"/>
<proteinExistence type="evidence at transcript level"/>
<sequence>MYTKYTKMEPVKRERMEVIDTLRPTRVRNLDIVDNSKETVWERVQRLGRMQDPFEKPVPVEPTQSASNMDLSYFGADVQCLLGTRHHVVDMGYTRRGQYASAYRRSKTVKWSTEDTARFYEALRNFGSDLLMVRSMLPEFTDKQIYDKFKLEEKRDPERIQKAINTRTNIPIDSFEKRYGKIDPSRHYDPKKDPVLLHKKNQKTNQLALKVQVENDQPCAPTEDIVASDVEEEAEPEVEPGNIMQLFM</sequence>
<name>S6B5L0_BABBO</name>
<dbReference type="InterPro" id="IPR039467">
    <property type="entry name" value="TFIIIB_B''_Myb"/>
</dbReference>
<dbReference type="SMART" id="SM00717">
    <property type="entry name" value="SANT"/>
    <property type="match status" value="1"/>
</dbReference>
<dbReference type="GO" id="GO:0001156">
    <property type="term" value="F:TFIIIC-class transcription factor complex binding"/>
    <property type="evidence" value="ECO:0007669"/>
    <property type="project" value="TreeGrafter"/>
</dbReference>
<dbReference type="SUPFAM" id="SSF46689">
    <property type="entry name" value="Homeodomain-like"/>
    <property type="match status" value="1"/>
</dbReference>